<evidence type="ECO:0000313" key="1">
    <source>
        <dbReference type="EMBL" id="KAL3833595.1"/>
    </source>
</evidence>
<accession>A0ABD3TA63</accession>
<reference evidence="1 2" key="1">
    <citation type="submission" date="2024-12" db="EMBL/GenBank/DDBJ databases">
        <title>The unique morphological basis and parallel evolutionary history of personate flowers in Penstemon.</title>
        <authorList>
            <person name="Depatie T.H."/>
            <person name="Wessinger C.A."/>
        </authorList>
    </citation>
    <scope>NUCLEOTIDE SEQUENCE [LARGE SCALE GENOMIC DNA]</scope>
    <source>
        <strain evidence="1">WTNN_2</strain>
        <tissue evidence="1">Leaf</tissue>
    </source>
</reference>
<keyword evidence="2" id="KW-1185">Reference proteome</keyword>
<dbReference type="Proteomes" id="UP001634393">
    <property type="component" value="Unassembled WGS sequence"/>
</dbReference>
<dbReference type="AlphaFoldDB" id="A0ABD3TA63"/>
<dbReference type="EMBL" id="JBJXBP010000004">
    <property type="protein sequence ID" value="KAL3833595.1"/>
    <property type="molecule type" value="Genomic_DNA"/>
</dbReference>
<name>A0ABD3TA63_9LAMI</name>
<gene>
    <name evidence="1" type="ORF">ACJIZ3_008331</name>
</gene>
<sequence>MEGSFAEDEQKLRRINGYYGVLTFDFSADPFIFAPTLANAILADKWSIWIVTLIGNIYTIEGGEAWCLGSYKHCRK</sequence>
<protein>
    <submittedName>
        <fullName evidence="1">Uncharacterized protein</fullName>
    </submittedName>
</protein>
<proteinExistence type="predicted"/>
<organism evidence="1 2">
    <name type="scientific">Penstemon smallii</name>
    <dbReference type="NCBI Taxonomy" id="265156"/>
    <lineage>
        <taxon>Eukaryota</taxon>
        <taxon>Viridiplantae</taxon>
        <taxon>Streptophyta</taxon>
        <taxon>Embryophyta</taxon>
        <taxon>Tracheophyta</taxon>
        <taxon>Spermatophyta</taxon>
        <taxon>Magnoliopsida</taxon>
        <taxon>eudicotyledons</taxon>
        <taxon>Gunneridae</taxon>
        <taxon>Pentapetalae</taxon>
        <taxon>asterids</taxon>
        <taxon>lamiids</taxon>
        <taxon>Lamiales</taxon>
        <taxon>Plantaginaceae</taxon>
        <taxon>Cheloneae</taxon>
        <taxon>Penstemon</taxon>
    </lineage>
</organism>
<evidence type="ECO:0000313" key="2">
    <source>
        <dbReference type="Proteomes" id="UP001634393"/>
    </source>
</evidence>
<comment type="caution">
    <text evidence="1">The sequence shown here is derived from an EMBL/GenBank/DDBJ whole genome shotgun (WGS) entry which is preliminary data.</text>
</comment>